<sequence>MSAGSVAGPDDFNAYFYQVCCNIVREDVVTVVQDFLLGSPLPISLTTTSIALISKVKSPSRGSEYRPISLCNTSNKILTKLLNDRLKILLPSIIVPNQNNFVPQRQIGDNIQLSQEILHSLAANKKDWNVALKLDLAKVYDRVDWVFLETVLLTLGFLEHWIRLVRNCVQNCWFSVMINGSLSGFFKSSRGLRQEAPIYVGRNRRNILIHYSIQCRLELEDGRKSFLSFGGRLNLIKSVLSSMPIHLLPVLKPPKGTLLRIERMFNKFFWGSSGTVKRLHWSSWHSICQPVEEGELEVQLLQDTVNAFSMKLWRRFCGSSSLWSQFLSAKYCKHSCAVTTRAHPSCFPIWRRLKSVQGLTEGSIFWALREGNLCFWHNVWVGDAPLGDLVQESFLSHERVHYYWSDNGWMFHEQWKGDQSIAQMVGFIFQPPTARLPKMVRWIPPLQGRWKLNCEGASKGNPGPVGAGGLVRDSRGRMLFGFYDVLDEHSNTYAELFAVVRGLQYVQDFGLSSYYSGA</sequence>
<evidence type="ECO:0000313" key="2">
    <source>
        <dbReference type="EMBL" id="KAL0291243.1"/>
    </source>
</evidence>
<dbReference type="InterPro" id="IPR012337">
    <property type="entry name" value="RNaseH-like_sf"/>
</dbReference>
<dbReference type="InterPro" id="IPR002156">
    <property type="entry name" value="RNaseH_domain"/>
</dbReference>
<dbReference type="CDD" id="cd01650">
    <property type="entry name" value="RT_nLTR_like"/>
    <property type="match status" value="1"/>
</dbReference>
<accession>A0AAW2JBR5</accession>
<dbReference type="Pfam" id="PF13456">
    <property type="entry name" value="RVT_3"/>
    <property type="match status" value="1"/>
</dbReference>
<dbReference type="InterPro" id="IPR044730">
    <property type="entry name" value="RNase_H-like_dom_plant"/>
</dbReference>
<protein>
    <recommendedName>
        <fullName evidence="1">RNase H type-1 domain-containing protein</fullName>
    </recommendedName>
</protein>
<dbReference type="EMBL" id="JACGWM010001591">
    <property type="protein sequence ID" value="KAL0291243.1"/>
    <property type="molecule type" value="Genomic_DNA"/>
</dbReference>
<dbReference type="AlphaFoldDB" id="A0AAW2JBR5"/>
<dbReference type="Gene3D" id="3.30.420.10">
    <property type="entry name" value="Ribonuclease H-like superfamily/Ribonuclease H"/>
    <property type="match status" value="1"/>
</dbReference>
<organism evidence="2">
    <name type="scientific">Sesamum calycinum</name>
    <dbReference type="NCBI Taxonomy" id="2727403"/>
    <lineage>
        <taxon>Eukaryota</taxon>
        <taxon>Viridiplantae</taxon>
        <taxon>Streptophyta</taxon>
        <taxon>Embryophyta</taxon>
        <taxon>Tracheophyta</taxon>
        <taxon>Spermatophyta</taxon>
        <taxon>Magnoliopsida</taxon>
        <taxon>eudicotyledons</taxon>
        <taxon>Gunneridae</taxon>
        <taxon>Pentapetalae</taxon>
        <taxon>asterids</taxon>
        <taxon>lamiids</taxon>
        <taxon>Lamiales</taxon>
        <taxon>Pedaliaceae</taxon>
        <taxon>Sesamum</taxon>
    </lineage>
</organism>
<gene>
    <name evidence="2" type="ORF">Scaly_2645000</name>
</gene>
<dbReference type="CDD" id="cd06222">
    <property type="entry name" value="RNase_H_like"/>
    <property type="match status" value="1"/>
</dbReference>
<dbReference type="PROSITE" id="PS50879">
    <property type="entry name" value="RNASE_H_1"/>
    <property type="match status" value="1"/>
</dbReference>
<dbReference type="PANTHER" id="PTHR46890">
    <property type="entry name" value="NON-LTR RETROLELEMENT REVERSE TRANSCRIPTASE-LIKE PROTEIN-RELATED"/>
    <property type="match status" value="1"/>
</dbReference>
<dbReference type="GO" id="GO:0003676">
    <property type="term" value="F:nucleic acid binding"/>
    <property type="evidence" value="ECO:0007669"/>
    <property type="project" value="InterPro"/>
</dbReference>
<reference evidence="2" key="2">
    <citation type="journal article" date="2024" name="Plant">
        <title>Genomic evolution and insights into agronomic trait innovations of Sesamum species.</title>
        <authorList>
            <person name="Miao H."/>
            <person name="Wang L."/>
            <person name="Qu L."/>
            <person name="Liu H."/>
            <person name="Sun Y."/>
            <person name="Le M."/>
            <person name="Wang Q."/>
            <person name="Wei S."/>
            <person name="Zheng Y."/>
            <person name="Lin W."/>
            <person name="Duan Y."/>
            <person name="Cao H."/>
            <person name="Xiong S."/>
            <person name="Wang X."/>
            <person name="Wei L."/>
            <person name="Li C."/>
            <person name="Ma Q."/>
            <person name="Ju M."/>
            <person name="Zhao R."/>
            <person name="Li G."/>
            <person name="Mu C."/>
            <person name="Tian Q."/>
            <person name="Mei H."/>
            <person name="Zhang T."/>
            <person name="Gao T."/>
            <person name="Zhang H."/>
        </authorList>
    </citation>
    <scope>NUCLEOTIDE SEQUENCE</scope>
    <source>
        <strain evidence="2">KEN8</strain>
    </source>
</reference>
<feature type="domain" description="RNase H type-1" evidence="1">
    <location>
        <begin position="446"/>
        <end position="518"/>
    </location>
</feature>
<dbReference type="Pfam" id="PF00078">
    <property type="entry name" value="RVT_1"/>
    <property type="match status" value="1"/>
</dbReference>
<dbReference type="GO" id="GO:0004523">
    <property type="term" value="F:RNA-DNA hybrid ribonuclease activity"/>
    <property type="evidence" value="ECO:0007669"/>
    <property type="project" value="InterPro"/>
</dbReference>
<dbReference type="InterPro" id="IPR000477">
    <property type="entry name" value="RT_dom"/>
</dbReference>
<evidence type="ECO:0000259" key="1">
    <source>
        <dbReference type="PROSITE" id="PS50879"/>
    </source>
</evidence>
<dbReference type="InterPro" id="IPR036397">
    <property type="entry name" value="RNaseH_sf"/>
</dbReference>
<proteinExistence type="predicted"/>
<dbReference type="SUPFAM" id="SSF53098">
    <property type="entry name" value="Ribonuclease H-like"/>
    <property type="match status" value="1"/>
</dbReference>
<dbReference type="PANTHER" id="PTHR46890:SF48">
    <property type="entry name" value="RNA-DIRECTED DNA POLYMERASE"/>
    <property type="match status" value="1"/>
</dbReference>
<comment type="caution">
    <text evidence="2">The sequence shown here is derived from an EMBL/GenBank/DDBJ whole genome shotgun (WGS) entry which is preliminary data.</text>
</comment>
<dbReference type="InterPro" id="IPR052343">
    <property type="entry name" value="Retrotransposon-Effector_Assoc"/>
</dbReference>
<name>A0AAW2JBR5_9LAMI</name>
<reference evidence="2" key="1">
    <citation type="submission" date="2020-06" db="EMBL/GenBank/DDBJ databases">
        <authorList>
            <person name="Li T."/>
            <person name="Hu X."/>
            <person name="Zhang T."/>
            <person name="Song X."/>
            <person name="Zhang H."/>
            <person name="Dai N."/>
            <person name="Sheng W."/>
            <person name="Hou X."/>
            <person name="Wei L."/>
        </authorList>
    </citation>
    <scope>NUCLEOTIDE SEQUENCE</scope>
    <source>
        <strain evidence="2">KEN8</strain>
        <tissue evidence="2">Leaf</tissue>
    </source>
</reference>